<protein>
    <submittedName>
        <fullName evidence="2">Uncharacterized protein</fullName>
    </submittedName>
</protein>
<feature type="region of interest" description="Disordered" evidence="1">
    <location>
        <begin position="345"/>
        <end position="371"/>
    </location>
</feature>
<dbReference type="Proteomes" id="UP000593906">
    <property type="component" value="Chromosome 2"/>
</dbReference>
<dbReference type="EMBL" id="CP044421">
    <property type="protein sequence ID" value="QOY43137.1"/>
    <property type="molecule type" value="Genomic_DNA"/>
</dbReference>
<evidence type="ECO:0000256" key="1">
    <source>
        <dbReference type="SAM" id="MobiDB-lite"/>
    </source>
</evidence>
<feature type="compositionally biased region" description="Basic and acidic residues" evidence="1">
    <location>
        <begin position="80"/>
        <end position="95"/>
    </location>
</feature>
<accession>A0A7S7RH91</accession>
<proteinExistence type="predicted"/>
<evidence type="ECO:0000313" key="3">
    <source>
        <dbReference type="Proteomes" id="UP000593906"/>
    </source>
</evidence>
<feature type="compositionally biased region" description="Basic and acidic residues" evidence="1">
    <location>
        <begin position="360"/>
        <end position="371"/>
    </location>
</feature>
<feature type="region of interest" description="Disordered" evidence="1">
    <location>
        <begin position="72"/>
        <end position="103"/>
    </location>
</feature>
<dbReference type="VEuPathDB" id="CryptoDB:CPATCC_0029880"/>
<reference evidence="2 3" key="1">
    <citation type="submission" date="2019-09" db="EMBL/GenBank/DDBJ databases">
        <title>Consistent, comparative and evidence-based genome assembly and annotation for Cryptosporidium parvum, C. hominis and C. tyzzeri.</title>
        <authorList>
            <person name="Baptista R.P."/>
            <person name="Li Y."/>
            <person name="Sateriale A."/>
            <person name="Ansell B."/>
            <person name="Jex A."/>
            <person name="Sanders M."/>
            <person name="Brooks K."/>
            <person name="Tracey A."/>
            <person name="Berriman M."/>
            <person name="Striepen B."/>
            <person name="Cotton J.A."/>
            <person name="Kissinger J.C."/>
        </authorList>
    </citation>
    <scope>NUCLEOTIDE SEQUENCE [LARGE SCALE GENOMIC DNA]</scope>
    <source>
        <strain evidence="2 3">IOWA-ATCC</strain>
    </source>
</reference>
<dbReference type="OMA" id="PINNDIP"/>
<dbReference type="AlphaFoldDB" id="A0A7S7RH91"/>
<gene>
    <name evidence="2" type="ORF">CPATCC_000850</name>
</gene>
<evidence type="ECO:0000313" key="2">
    <source>
        <dbReference type="EMBL" id="QOY43137.1"/>
    </source>
</evidence>
<sequence>MADTHYPNGSFEEYEEESVYEMDRLNINDEYIDEQGAEHNTSACATNLGLYNFDSEDDEISREIYKGYGIKNETDGSVTETERTIHENENEKESQLKTPPKRPFLRKGEGKSLVISNSRKANGESISRRSSQIRSNAAAKIVPSSAPSRRFIRSNKSVVPEAGRNSKLDSLLLGIESSNLTTESGVEGFEIFDAEEEFLGIDWGKEQNIVNAKSNRDEKIKGNITEKDQEKDYDKLIQQKLDLLDEKMEYIHETHEEMLKKKTLLARERKLLESQKVTFEKELRAKFEKSKQEIESEKRRLERENNKLTKDKIALSDQVTRLKMTIKAKDAEINRLTKEITMMEKKEKERESMQNRIPIGKKESSSESVEKKRAVNLRANNQKNGEFERARLAGNTGITTLTTNLQTTTSISSNSSGSFIDRDLVIEEQLAAFDFEKELDLLYGILSTCFEFVSEGEDFTTLPGIPEDVGRPWCDIEKPYKVQKDDDLRTITYKFPSGLVEIVFYDEQEDSVCPKNTRKLLWTHLGWCILVYPNGDIKAIKPDKNITYHYVEKDIVKCVVSTMDLLNYDGETTKLHFSKFFSLGQLQCVDPETRKTYIIHSDMSKQILNG</sequence>
<name>A0A7S7RH91_CRYPV</name>
<organism evidence="2 3">
    <name type="scientific">Cryptosporidium parvum</name>
    <dbReference type="NCBI Taxonomy" id="5807"/>
    <lineage>
        <taxon>Eukaryota</taxon>
        <taxon>Sar</taxon>
        <taxon>Alveolata</taxon>
        <taxon>Apicomplexa</taxon>
        <taxon>Conoidasida</taxon>
        <taxon>Coccidia</taxon>
        <taxon>Eucoccidiorida</taxon>
        <taxon>Eimeriorina</taxon>
        <taxon>Cryptosporidiidae</taxon>
        <taxon>Cryptosporidium</taxon>
    </lineage>
</organism>